<evidence type="ECO:0000256" key="3">
    <source>
        <dbReference type="PROSITE-ProRule" id="PRU00023"/>
    </source>
</evidence>
<dbReference type="Gene3D" id="3.30.710.10">
    <property type="entry name" value="Potassium Channel Kv1.1, Chain A"/>
    <property type="match status" value="1"/>
</dbReference>
<dbReference type="AlphaFoldDB" id="A0A9Q0YMS9"/>
<dbReference type="Pfam" id="PF26281">
    <property type="entry name" value="Histone_ABTB"/>
    <property type="match status" value="1"/>
</dbReference>
<dbReference type="CDD" id="cd22913">
    <property type="entry name" value="HFD_ABTB2-like"/>
    <property type="match status" value="1"/>
</dbReference>
<gene>
    <name evidence="6" type="ORF">HOLleu_37022</name>
</gene>
<dbReference type="CDD" id="cd18491">
    <property type="entry name" value="BACK_ABTB2_like"/>
    <property type="match status" value="1"/>
</dbReference>
<dbReference type="PROSITE" id="PS50297">
    <property type="entry name" value="ANK_REP_REGION"/>
    <property type="match status" value="2"/>
</dbReference>
<proteinExistence type="predicted"/>
<feature type="compositionally biased region" description="Low complexity" evidence="4">
    <location>
        <begin position="32"/>
        <end position="46"/>
    </location>
</feature>
<evidence type="ECO:0000313" key="7">
    <source>
        <dbReference type="Proteomes" id="UP001152320"/>
    </source>
</evidence>
<comment type="caution">
    <text evidence="6">The sequence shown here is derived from an EMBL/GenBank/DDBJ whole genome shotgun (WGS) entry which is preliminary data.</text>
</comment>
<dbReference type="PANTHER" id="PTHR46071:SF2">
    <property type="entry name" value="ANKYRIN REPEAT AND BTB_POZ DOMAIN-CONTAINING PROTEIN 2-LIKE PROTEIN"/>
    <property type="match status" value="1"/>
</dbReference>
<dbReference type="Pfam" id="PF12796">
    <property type="entry name" value="Ank_2"/>
    <property type="match status" value="1"/>
</dbReference>
<feature type="repeat" description="ANK" evidence="3">
    <location>
        <begin position="593"/>
        <end position="625"/>
    </location>
</feature>
<dbReference type="Gene3D" id="1.25.40.20">
    <property type="entry name" value="Ankyrin repeat-containing domain"/>
    <property type="match status" value="1"/>
</dbReference>
<dbReference type="EMBL" id="JAIZAY010000019">
    <property type="protein sequence ID" value="KAJ8024311.1"/>
    <property type="molecule type" value="Genomic_DNA"/>
</dbReference>
<dbReference type="SUPFAM" id="SSF54695">
    <property type="entry name" value="POZ domain"/>
    <property type="match status" value="1"/>
</dbReference>
<feature type="region of interest" description="Disordered" evidence="4">
    <location>
        <begin position="13"/>
        <end position="47"/>
    </location>
</feature>
<evidence type="ECO:0000256" key="1">
    <source>
        <dbReference type="ARBA" id="ARBA00022737"/>
    </source>
</evidence>
<evidence type="ECO:0000259" key="5">
    <source>
        <dbReference type="PROSITE" id="PS50097"/>
    </source>
</evidence>
<dbReference type="InterPro" id="IPR059008">
    <property type="entry name" value="ABTB2/3_histone"/>
</dbReference>
<reference evidence="6" key="1">
    <citation type="submission" date="2021-10" db="EMBL/GenBank/DDBJ databases">
        <title>Tropical sea cucumber genome reveals ecological adaptation and Cuvierian tubules defense mechanism.</title>
        <authorList>
            <person name="Chen T."/>
        </authorList>
    </citation>
    <scope>NUCLEOTIDE SEQUENCE</scope>
    <source>
        <strain evidence="6">Nanhai2018</strain>
        <tissue evidence="6">Muscle</tissue>
    </source>
</reference>
<keyword evidence="7" id="KW-1185">Reference proteome</keyword>
<dbReference type="SUPFAM" id="SSF48403">
    <property type="entry name" value="Ankyrin repeat"/>
    <property type="match status" value="1"/>
</dbReference>
<dbReference type="InterPro" id="IPR000210">
    <property type="entry name" value="BTB/POZ_dom"/>
</dbReference>
<dbReference type="FunFam" id="3.30.710.10:FF:000030">
    <property type="entry name" value="Ankyrin repeat and BTB/POZ domain-containing protein BTBD11"/>
    <property type="match status" value="1"/>
</dbReference>
<keyword evidence="2 3" id="KW-0040">ANK repeat</keyword>
<dbReference type="OrthoDB" id="2316821at2759"/>
<dbReference type="InterPro" id="IPR036770">
    <property type="entry name" value="Ankyrin_rpt-contain_sf"/>
</dbReference>
<accession>A0A9Q0YMS9</accession>
<keyword evidence="1" id="KW-0677">Repeat</keyword>
<dbReference type="CDD" id="cd18297">
    <property type="entry name" value="BTB_POZ_ABTB2-like"/>
    <property type="match status" value="1"/>
</dbReference>
<dbReference type="InterPro" id="IPR011333">
    <property type="entry name" value="SKP1/BTB/POZ_sf"/>
</dbReference>
<feature type="domain" description="BTB" evidence="5">
    <location>
        <begin position="829"/>
        <end position="902"/>
    </location>
</feature>
<feature type="compositionally biased region" description="Polar residues" evidence="4">
    <location>
        <begin position="18"/>
        <end position="31"/>
    </location>
</feature>
<protein>
    <submittedName>
        <fullName evidence="6">Ankyrin repeat and BTB/POZ domain-containing protein 2</fullName>
    </submittedName>
</protein>
<dbReference type="GO" id="GO:0046982">
    <property type="term" value="F:protein heterodimerization activity"/>
    <property type="evidence" value="ECO:0007669"/>
    <property type="project" value="InterPro"/>
</dbReference>
<name>A0A9Q0YMS9_HOLLE</name>
<sequence>MAGLEVVSTAIERMKMDSPTSNSSDCTLRTNTSFSSHSRTSSGFHSQGIMEGTSIDVENHHGSLETLNTSFQEFDCAERYPRLVELGRAPWTDEQVEEVLQNCEELKKQSRSISYSSVQRLSYLLQRPLIRIVREARRLSLTYNKCTKHDLTAAMRIVLSYNLADLCLKAATKALSSYQMNAGNFKQCKRKRAGLTFSVGQFFRWMLDAKVAGAVDDHAAVFLTACMENLAVEVVKRASLMYVGKDSSEFTMEMLELGVSDDAETWGLLQPFEHLICGRSASGLVVFPSSSSITRLNGLPGEQSHGECDHNAMQGHEANRQMEQSMMVTCVGSISELGELVARATHYLQNFQKLSSGYNQHCEITWSSHALQTLFHFMKCNQLENQDAPPDHHQHSIQLTPERSFVVLPPLLEWMRVASAHCLHRFGSCIDADDVLQAARVLLPGMDCPVRPLRCSEGTSFVRALDADKSALKFKRNLGFQMLESGRADLVPHAAQLLGTDGLNTINEQGLTPLMFAALQGDEGMVQILLENGAEPDTVVPSNPQKYPCVHPAIRHWTALSFAVNHKHTSVSQLLLDSGASVEGSVEIHGDNYTHSPLQLASAEGHLEQVCLLLAKGADPYLTTSQNDCFSSKGYNNSFALAASHGHRSVLRKLLEQPHSRRSSDILSLEEMLAEGVDAEEPRRRERKTSKSAKNKMSAALQEAMYHSCEHSFLDIVMELRSLGIPWTLHCWTETLKINKQLHRRANLQCLLRDFGSIRLEEDWEEFISDGLLLLFEIFRYSRDEVLSRQLASIFSSLYGSPEIPEIDIPVPKALARIDPHFVNNPDMSDVTFIVEGQPFYAHKIVLVTASKRFKSLLSEARNSDGVGGGSKLPSIEISDIKYNIFKLVMEYLYHGNADQLQIASKDILELLAAASFFSVDGLVLYCSRLCSQKLTPETALTIYRHARLYNSPSLISYCHAYFLINFGDLLTQNEAFRKLLRGNRPHQQDTLAMMQQILSYRIREMHGMKNTSV</sequence>
<dbReference type="InterPro" id="IPR009072">
    <property type="entry name" value="Histone-fold"/>
</dbReference>
<dbReference type="PANTHER" id="PTHR46071">
    <property type="entry name" value="ANKYRIN REPEAT AND BTB/POZ DOMAIN-CONTAINING"/>
    <property type="match status" value="1"/>
</dbReference>
<dbReference type="Pfam" id="PF00651">
    <property type="entry name" value="BTB"/>
    <property type="match status" value="1"/>
</dbReference>
<dbReference type="Proteomes" id="UP001152320">
    <property type="component" value="Chromosome 19"/>
</dbReference>
<dbReference type="Pfam" id="PF00023">
    <property type="entry name" value="Ank"/>
    <property type="match status" value="1"/>
</dbReference>
<evidence type="ECO:0000313" key="6">
    <source>
        <dbReference type="EMBL" id="KAJ8024311.1"/>
    </source>
</evidence>
<dbReference type="Gene3D" id="1.10.20.10">
    <property type="entry name" value="Histone, subunit A"/>
    <property type="match status" value="1"/>
</dbReference>
<dbReference type="PROSITE" id="PS50088">
    <property type="entry name" value="ANK_REPEAT"/>
    <property type="match status" value="2"/>
</dbReference>
<dbReference type="SUPFAM" id="SSF47113">
    <property type="entry name" value="Histone-fold"/>
    <property type="match status" value="2"/>
</dbReference>
<organism evidence="6 7">
    <name type="scientific">Holothuria leucospilota</name>
    <name type="common">Black long sea cucumber</name>
    <name type="synonym">Mertensiothuria leucospilota</name>
    <dbReference type="NCBI Taxonomy" id="206669"/>
    <lineage>
        <taxon>Eukaryota</taxon>
        <taxon>Metazoa</taxon>
        <taxon>Echinodermata</taxon>
        <taxon>Eleutherozoa</taxon>
        <taxon>Echinozoa</taxon>
        <taxon>Holothuroidea</taxon>
        <taxon>Aspidochirotacea</taxon>
        <taxon>Aspidochirotida</taxon>
        <taxon>Holothuriidae</taxon>
        <taxon>Holothuria</taxon>
    </lineage>
</organism>
<evidence type="ECO:0000256" key="2">
    <source>
        <dbReference type="ARBA" id="ARBA00023043"/>
    </source>
</evidence>
<dbReference type="InterPro" id="IPR002110">
    <property type="entry name" value="Ankyrin_rpt"/>
</dbReference>
<feature type="repeat" description="ANK" evidence="3">
    <location>
        <begin position="509"/>
        <end position="541"/>
    </location>
</feature>
<dbReference type="PROSITE" id="PS50097">
    <property type="entry name" value="BTB"/>
    <property type="match status" value="1"/>
</dbReference>
<dbReference type="SMART" id="SM00225">
    <property type="entry name" value="BTB"/>
    <property type="match status" value="1"/>
</dbReference>
<dbReference type="InterPro" id="IPR052089">
    <property type="entry name" value="Ankyrin-BTB/POZ_domain"/>
</dbReference>
<dbReference type="SMART" id="SM00248">
    <property type="entry name" value="ANK"/>
    <property type="match status" value="4"/>
</dbReference>
<evidence type="ECO:0000256" key="4">
    <source>
        <dbReference type="SAM" id="MobiDB-lite"/>
    </source>
</evidence>